<protein>
    <recommendedName>
        <fullName evidence="6">RDD domain-containing protein</fullName>
    </recommendedName>
</protein>
<evidence type="ECO:0000313" key="8">
    <source>
        <dbReference type="Proteomes" id="UP000017746"/>
    </source>
</evidence>
<proteinExistence type="predicted"/>
<keyword evidence="8" id="KW-1185">Reference proteome</keyword>
<feature type="transmembrane region" description="Helical" evidence="5">
    <location>
        <begin position="83"/>
        <end position="105"/>
    </location>
</feature>
<reference evidence="7 8" key="1">
    <citation type="journal article" date="2014" name="J. Biotechnol.">
        <title>Complete genome sequence of the actinobacterium Actinoplanes friuliensis HAG 010964, producer of the lipopeptide antibiotic friulimycin.</title>
        <authorList>
            <person name="Ruckert C."/>
            <person name="Szczepanowski R."/>
            <person name="Albersmeier A."/>
            <person name="Goesmann A."/>
            <person name="Fischer N."/>
            <person name="Steinkamper A."/>
            <person name="Puhler A."/>
            <person name="Biener R."/>
            <person name="Schwartz D."/>
            <person name="Kalinowski J."/>
        </authorList>
    </citation>
    <scope>NUCLEOTIDE SEQUENCE [LARGE SCALE GENOMIC DNA]</scope>
    <source>
        <strain evidence="7 8">DSM 7358</strain>
    </source>
</reference>
<keyword evidence="3 5" id="KW-1133">Transmembrane helix</keyword>
<evidence type="ECO:0000313" key="7">
    <source>
        <dbReference type="EMBL" id="AGZ39896.1"/>
    </source>
</evidence>
<dbReference type="HOGENOM" id="CLU_1998978_0_0_11"/>
<dbReference type="PATRIC" id="fig|1246995.3.peg.1640"/>
<gene>
    <name evidence="7" type="ORF">AFR_08035</name>
</gene>
<name>U5VW59_9ACTN</name>
<keyword evidence="2 5" id="KW-0812">Transmembrane</keyword>
<dbReference type="KEGG" id="afs:AFR_08035"/>
<dbReference type="AlphaFoldDB" id="U5VW59"/>
<evidence type="ECO:0000256" key="2">
    <source>
        <dbReference type="ARBA" id="ARBA00022692"/>
    </source>
</evidence>
<dbReference type="GO" id="GO:0016020">
    <property type="term" value="C:membrane"/>
    <property type="evidence" value="ECO:0007669"/>
    <property type="project" value="UniProtKB-SubCell"/>
</dbReference>
<evidence type="ECO:0000256" key="5">
    <source>
        <dbReference type="SAM" id="Phobius"/>
    </source>
</evidence>
<evidence type="ECO:0000256" key="1">
    <source>
        <dbReference type="ARBA" id="ARBA00004141"/>
    </source>
</evidence>
<sequence>MQFAPRPAYLTVGAGGRLGAVLLDGLLIMVTFGIGWLLWMLVTWANGQTPAKQLLGHVVADANTGQAFTWGGMFLREFVIKGLLFGLVNTISFGVFSVVDALFVFRADCRTLHDLVAGSVVRHR</sequence>
<dbReference type="InterPro" id="IPR010432">
    <property type="entry name" value="RDD"/>
</dbReference>
<comment type="subcellular location">
    <subcellularLocation>
        <location evidence="1">Membrane</location>
        <topology evidence="1">Multi-pass membrane protein</topology>
    </subcellularLocation>
</comment>
<dbReference type="EMBL" id="CP006272">
    <property type="protein sequence ID" value="AGZ39896.1"/>
    <property type="molecule type" value="Genomic_DNA"/>
</dbReference>
<dbReference type="OrthoDB" id="9793824at2"/>
<dbReference type="Proteomes" id="UP000017746">
    <property type="component" value="Chromosome"/>
</dbReference>
<evidence type="ECO:0000259" key="6">
    <source>
        <dbReference type="Pfam" id="PF06271"/>
    </source>
</evidence>
<dbReference type="RefSeq" id="WP_023359427.1">
    <property type="nucleotide sequence ID" value="NC_022657.1"/>
</dbReference>
<dbReference type="STRING" id="1246995.AFR_08035"/>
<evidence type="ECO:0000256" key="3">
    <source>
        <dbReference type="ARBA" id="ARBA00022989"/>
    </source>
</evidence>
<accession>U5VW59</accession>
<dbReference type="eggNOG" id="COG1714">
    <property type="taxonomic scope" value="Bacteria"/>
</dbReference>
<organism evidence="7 8">
    <name type="scientific">Actinoplanes friuliensis DSM 7358</name>
    <dbReference type="NCBI Taxonomy" id="1246995"/>
    <lineage>
        <taxon>Bacteria</taxon>
        <taxon>Bacillati</taxon>
        <taxon>Actinomycetota</taxon>
        <taxon>Actinomycetes</taxon>
        <taxon>Micromonosporales</taxon>
        <taxon>Micromonosporaceae</taxon>
        <taxon>Actinoplanes</taxon>
    </lineage>
</organism>
<dbReference type="Pfam" id="PF06271">
    <property type="entry name" value="RDD"/>
    <property type="match status" value="1"/>
</dbReference>
<keyword evidence="4 5" id="KW-0472">Membrane</keyword>
<feature type="domain" description="RDD" evidence="6">
    <location>
        <begin position="18"/>
        <end position="118"/>
    </location>
</feature>
<evidence type="ECO:0000256" key="4">
    <source>
        <dbReference type="ARBA" id="ARBA00023136"/>
    </source>
</evidence>
<feature type="transmembrane region" description="Helical" evidence="5">
    <location>
        <begin position="21"/>
        <end position="42"/>
    </location>
</feature>